<dbReference type="Proteomes" id="UP000038011">
    <property type="component" value="Unassembled WGS sequence"/>
</dbReference>
<evidence type="ECO:0000256" key="8">
    <source>
        <dbReference type="PIRSR" id="PIRSR600821-50"/>
    </source>
</evidence>
<feature type="modified residue" description="N6-(pyridoxal phosphate)lysine" evidence="7 8">
    <location>
        <position position="36"/>
    </location>
</feature>
<feature type="active site" description="Proton acceptor; specific for L-alanine" evidence="7">
    <location>
        <position position="257"/>
    </location>
</feature>
<evidence type="ECO:0000256" key="4">
    <source>
        <dbReference type="ARBA" id="ARBA00013089"/>
    </source>
</evidence>
<comment type="caution">
    <text evidence="11">The sequence shown here is derived from an EMBL/GenBank/DDBJ whole genome shotgun (WGS) entry which is preliminary data.</text>
</comment>
<evidence type="ECO:0000259" key="10">
    <source>
        <dbReference type="SMART" id="SM01005"/>
    </source>
</evidence>
<dbReference type="EMBL" id="JXMU01000010">
    <property type="protein sequence ID" value="KPB01544.1"/>
    <property type="molecule type" value="Genomic_DNA"/>
</dbReference>
<dbReference type="InterPro" id="IPR011079">
    <property type="entry name" value="Ala_racemase_C"/>
</dbReference>
<keyword evidence="6 7" id="KW-0413">Isomerase</keyword>
<evidence type="ECO:0000256" key="3">
    <source>
        <dbReference type="ARBA" id="ARBA00007880"/>
    </source>
</evidence>
<reference evidence="11 12" key="1">
    <citation type="submission" date="2015-01" db="EMBL/GenBank/DDBJ databases">
        <title>Ahrensia donghaiensis sp. nov., a novel dimethylsulphoniopropionate-cleavage bacterium isolated from seawater and emended descriptions of the genus Ahrensia and Ahrensia kielensis.</title>
        <authorList>
            <person name="Liu J."/>
        </authorList>
    </citation>
    <scope>NUCLEOTIDE SEQUENCE [LARGE SCALE GENOMIC DNA]</scope>
    <source>
        <strain evidence="11 12">LZD062</strain>
    </source>
</reference>
<comment type="catalytic activity">
    <reaction evidence="1 7">
        <text>L-alanine = D-alanine</text>
        <dbReference type="Rhea" id="RHEA:20249"/>
        <dbReference type="ChEBI" id="CHEBI:57416"/>
        <dbReference type="ChEBI" id="CHEBI:57972"/>
        <dbReference type="EC" id="5.1.1.1"/>
    </reaction>
</comment>
<feature type="active site" description="Proton acceptor; specific for D-alanine" evidence="7">
    <location>
        <position position="36"/>
    </location>
</feature>
<dbReference type="InterPro" id="IPR009006">
    <property type="entry name" value="Ala_racemase/Decarboxylase_C"/>
</dbReference>
<dbReference type="GO" id="GO:0008784">
    <property type="term" value="F:alanine racemase activity"/>
    <property type="evidence" value="ECO:0007669"/>
    <property type="project" value="UniProtKB-UniRule"/>
</dbReference>
<feature type="domain" description="Alanine racemase C-terminal" evidence="10">
    <location>
        <begin position="236"/>
        <end position="360"/>
    </location>
</feature>
<evidence type="ECO:0000256" key="6">
    <source>
        <dbReference type="ARBA" id="ARBA00023235"/>
    </source>
</evidence>
<dbReference type="NCBIfam" id="TIGR00492">
    <property type="entry name" value="alr"/>
    <property type="match status" value="1"/>
</dbReference>
<gene>
    <name evidence="11" type="ORF">SU32_08235</name>
</gene>
<dbReference type="STRING" id="1514904.SU32_08235"/>
<dbReference type="PROSITE" id="PS00395">
    <property type="entry name" value="ALANINE_RACEMASE"/>
    <property type="match status" value="1"/>
</dbReference>
<dbReference type="PRINTS" id="PR00992">
    <property type="entry name" value="ALARACEMASE"/>
</dbReference>
<dbReference type="RefSeq" id="WP_053998859.1">
    <property type="nucleotide sequence ID" value="NZ_JXMU01000010.1"/>
</dbReference>
<dbReference type="InterPro" id="IPR020622">
    <property type="entry name" value="Ala_racemase_pyridoxalP-BS"/>
</dbReference>
<evidence type="ECO:0000256" key="2">
    <source>
        <dbReference type="ARBA" id="ARBA00001933"/>
    </source>
</evidence>
<proteinExistence type="inferred from homology"/>
<evidence type="ECO:0000256" key="5">
    <source>
        <dbReference type="ARBA" id="ARBA00022898"/>
    </source>
</evidence>
<dbReference type="EC" id="5.1.1.1" evidence="4 7"/>
<feature type="binding site" evidence="7 9">
    <location>
        <position position="303"/>
    </location>
    <ligand>
        <name>substrate</name>
    </ligand>
</feature>
<dbReference type="SUPFAM" id="SSF51419">
    <property type="entry name" value="PLP-binding barrel"/>
    <property type="match status" value="1"/>
</dbReference>
<dbReference type="InterPro" id="IPR029066">
    <property type="entry name" value="PLP-binding_barrel"/>
</dbReference>
<dbReference type="SMART" id="SM01005">
    <property type="entry name" value="Ala_racemase_C"/>
    <property type="match status" value="1"/>
</dbReference>
<comment type="cofactor">
    <cofactor evidence="2 7 8">
        <name>pyridoxal 5'-phosphate</name>
        <dbReference type="ChEBI" id="CHEBI:597326"/>
    </cofactor>
</comment>
<comment type="function">
    <text evidence="7">Catalyzes the interconversion of L-alanine and D-alanine. May also act on other amino acids.</text>
</comment>
<evidence type="ECO:0000256" key="1">
    <source>
        <dbReference type="ARBA" id="ARBA00000316"/>
    </source>
</evidence>
<evidence type="ECO:0000313" key="11">
    <source>
        <dbReference type="EMBL" id="KPB01544.1"/>
    </source>
</evidence>
<dbReference type="InterPro" id="IPR001608">
    <property type="entry name" value="Ala_racemase_N"/>
</dbReference>
<dbReference type="PANTHER" id="PTHR30511">
    <property type="entry name" value="ALANINE RACEMASE"/>
    <property type="match status" value="1"/>
</dbReference>
<keyword evidence="5 7" id="KW-0663">Pyridoxal phosphate</keyword>
<dbReference type="OrthoDB" id="9813814at2"/>
<dbReference type="UniPathway" id="UPA00042">
    <property type="reaction ID" value="UER00497"/>
</dbReference>
<dbReference type="GO" id="GO:0030632">
    <property type="term" value="P:D-alanine biosynthetic process"/>
    <property type="evidence" value="ECO:0007669"/>
    <property type="project" value="UniProtKB-UniRule"/>
</dbReference>
<dbReference type="GO" id="GO:0005829">
    <property type="term" value="C:cytosol"/>
    <property type="evidence" value="ECO:0007669"/>
    <property type="project" value="TreeGrafter"/>
</dbReference>
<dbReference type="Pfam" id="PF00842">
    <property type="entry name" value="Ala_racemase_C"/>
    <property type="match status" value="1"/>
</dbReference>
<evidence type="ECO:0000313" key="12">
    <source>
        <dbReference type="Proteomes" id="UP000038011"/>
    </source>
</evidence>
<dbReference type="PATRIC" id="fig|1514904.3.peg.464"/>
<dbReference type="PANTHER" id="PTHR30511:SF0">
    <property type="entry name" value="ALANINE RACEMASE, CATABOLIC-RELATED"/>
    <property type="match status" value="1"/>
</dbReference>
<name>A0A0N0VM13_9HYPH</name>
<comment type="similarity">
    <text evidence="3 7">Belongs to the alanine racemase family.</text>
</comment>
<sequence>MTSAGALLNIDLSAVRENYRRLCAKASGAKVAAVVKSDAYGLGADKLATQLLQDKCDTFFVAHLGEAIKLRAALGPSPEILVLNGIPEGYAADFTDSNLTPVINSLSDLEQWQSLSRKLEKTLGAALQIDSGMSRLGLCAKDVQKIQTNPDMLDGVNISLVMSHLACAGDPSHPSNAEQLEAFETLSNMLPKAKRSLANSSGIFLDHQFHYDLVRPGAALYGINPISYTENPILPVVQLQARVLEIREITAGAHVGYDYLYKASNPRRLATLSIGYADGWHRQWTVGATYNGTSLPLVGRISMDSMVIDISDLPEAQLSRNMFVDLINKTQTLDVVANAAQTIGYEVLTSIGERVERRYTS</sequence>
<dbReference type="AlphaFoldDB" id="A0A0N0VM13"/>
<evidence type="ECO:0000256" key="7">
    <source>
        <dbReference type="HAMAP-Rule" id="MF_01201"/>
    </source>
</evidence>
<dbReference type="Pfam" id="PF01168">
    <property type="entry name" value="Ala_racemase_N"/>
    <property type="match status" value="1"/>
</dbReference>
<evidence type="ECO:0000256" key="9">
    <source>
        <dbReference type="PIRSR" id="PIRSR600821-52"/>
    </source>
</evidence>
<dbReference type="Gene3D" id="3.20.20.10">
    <property type="entry name" value="Alanine racemase"/>
    <property type="match status" value="1"/>
</dbReference>
<dbReference type="Gene3D" id="2.40.37.10">
    <property type="entry name" value="Lyase, Ornithine Decarboxylase, Chain A, domain 1"/>
    <property type="match status" value="1"/>
</dbReference>
<dbReference type="GO" id="GO:0030170">
    <property type="term" value="F:pyridoxal phosphate binding"/>
    <property type="evidence" value="ECO:0007669"/>
    <property type="project" value="UniProtKB-UniRule"/>
</dbReference>
<feature type="binding site" evidence="7 9">
    <location>
        <position position="135"/>
    </location>
    <ligand>
        <name>substrate</name>
    </ligand>
</feature>
<organism evidence="11 12">
    <name type="scientific">Ahrensia marina</name>
    <dbReference type="NCBI Taxonomy" id="1514904"/>
    <lineage>
        <taxon>Bacteria</taxon>
        <taxon>Pseudomonadati</taxon>
        <taxon>Pseudomonadota</taxon>
        <taxon>Alphaproteobacteria</taxon>
        <taxon>Hyphomicrobiales</taxon>
        <taxon>Ahrensiaceae</taxon>
        <taxon>Ahrensia</taxon>
    </lineage>
</organism>
<protein>
    <recommendedName>
        <fullName evidence="4 7">Alanine racemase</fullName>
        <ecNumber evidence="4 7">5.1.1.1</ecNumber>
    </recommendedName>
</protein>
<dbReference type="SUPFAM" id="SSF50621">
    <property type="entry name" value="Alanine racemase C-terminal domain-like"/>
    <property type="match status" value="1"/>
</dbReference>
<comment type="pathway">
    <text evidence="7">Amino-acid biosynthesis; D-alanine biosynthesis; D-alanine from L-alanine: step 1/1.</text>
</comment>
<accession>A0A0N0VM13</accession>
<dbReference type="CDD" id="cd00430">
    <property type="entry name" value="PLPDE_III_AR"/>
    <property type="match status" value="1"/>
</dbReference>
<dbReference type="InterPro" id="IPR000821">
    <property type="entry name" value="Ala_racemase"/>
</dbReference>
<dbReference type="HAMAP" id="MF_01201">
    <property type="entry name" value="Ala_racemase"/>
    <property type="match status" value="1"/>
</dbReference>
<keyword evidence="12" id="KW-1185">Reference proteome</keyword>